<dbReference type="GO" id="GO:0007160">
    <property type="term" value="P:cell-matrix adhesion"/>
    <property type="evidence" value="ECO:0007669"/>
    <property type="project" value="TreeGrafter"/>
</dbReference>
<protein>
    <recommendedName>
        <fullName evidence="3">Stereocilin LRR domain-containing protein</fullName>
    </recommendedName>
</protein>
<organism evidence="4 5">
    <name type="scientific">Chiloscyllium punctatum</name>
    <name type="common">Brownbanded bambooshark</name>
    <name type="synonym">Hemiscyllium punctatum</name>
    <dbReference type="NCBI Taxonomy" id="137246"/>
    <lineage>
        <taxon>Eukaryota</taxon>
        <taxon>Metazoa</taxon>
        <taxon>Chordata</taxon>
        <taxon>Craniata</taxon>
        <taxon>Vertebrata</taxon>
        <taxon>Chondrichthyes</taxon>
        <taxon>Elasmobranchii</taxon>
        <taxon>Galeomorphii</taxon>
        <taxon>Galeoidea</taxon>
        <taxon>Orectolobiformes</taxon>
        <taxon>Hemiscylliidae</taxon>
        <taxon>Chiloscyllium</taxon>
    </lineage>
</organism>
<dbReference type="Pfam" id="PF21058">
    <property type="entry name" value="Stereocilin"/>
    <property type="match status" value="1"/>
</dbReference>
<dbReference type="InterPro" id="IPR048992">
    <property type="entry name" value="Stereocilin_LRR"/>
</dbReference>
<evidence type="ECO:0000259" key="3">
    <source>
        <dbReference type="Pfam" id="PF21058"/>
    </source>
</evidence>
<sequence>FRKTVCLNKSLLESIMKNPAHFWLKDFCDSNSNTMLVPMLMTEVVSDSAYIGFTSSPATIVPPVKEVDIHCRYDEWTDFSMVDDKVITFCASHDGDQFTDVVCSDLSALQELIKNNFWLADFCNNYSILSGNSEFCMYDKWEEKPIDPSIISLCWRSDQTNFNKSVCNDAFLLNKLVQDPGNTWLMSACSAENSCDYEAWLNDLSVASAVVALCKETDQAAFNHMVCTSPSLLEILLNNSENSWLNDYCASNSHSTVVSSVIPEEGSDMVLPHATANPTTQDLTNAVENLCRYENWTYSAIVDSTVVAVCFNIDREQFNIYVCKNPIILRELLKNEFNLWLTDFCNDSSILASSDTDVATYCHYSQWIHETVDPYLVDFCWRNDKANFTRFVCHSKALLSELLLYPENAWLKSHCNVQINPHTSDENESCRYEEWIDVSSIDLAAVEFCSQYDLYNFVQAACHNSTRLWGLLINISSTWLPSYCSYVEADGINPAAMCIYSFWTEQKVDPTTVALCFDYDQSNFNKYVCQDPNVLHALTSDPENTWVEADCMEINNSTNAMEIKICPMEDLISQLQWTCTLNASQLCTYEQFRLGDIPPLIMCGLENIGLIQHNTLSEDLSVSLMNAINKIIMVLMALEDDRIVFLQVVQNAKRSVLHTVLNYLQNENNYRIKKELLHCFGSVLLNLVQKEGGSSGMDLVREYLKLSAVDLEGVLFALDIQAAKQLLQLLNTNWNGLQIQDDLKRVMAAIYFNRILLVDPNIFPEFDHFLPLLSASEIHALPAILDKEQVLYMVNQSFGKLSTDQRRAFAQWAVDSGQYSNITTWSLKFLHQVSSLLVYLPFEKFQLLTRLQILNSLNVLLMNNLTTVQERFVIHSILKEGSAMTAAEFESLGRLMCSATTQDLRFYKQNLQVFDIIKKQILKCIGDQIFVPNELLTEVLVRTTSVTNQEILMQDELLSMAGLLPILGLSFIKQLQPAQIQGMLPELSAMTFSPVQAREITDKILQNASITEELLSNLGSLVIGLSPSILQVIPTALLVHAMPSMAEYEWKLSPVQKLIIVNKLWASGNMKWIKDLDSLIKDVPLITLRSKLTMLLSNVNVTSQMKWSVQQAQMLFRKVLEANGHNMTKDLFISLGFVAHGVDCLTLKHLIMPNALLTLLQFFRDLPIEMSVPLRSCILEAMNGFILSMETMQSMRPQLLFDLQLLKMRRFSNNMTQRLLHILVENPIPFLKIPSSKQSLMVDWILQVLDLYDRWFSKAEFNLLGHALAFVSDEIFMAISQAEMKANLLKIKDYCFDRGKKFLLGDMLTKDTMFGVTTNWTSLTLDKIDRLVFFLSIDNLQKIPQNVLIMERIEMLFHSQKQWEESDFGSACLQKMETSDLDDLFRKQQILLQTSARLLSAKWLQTKNDLVLSCNAVRTTLPSVWTIDLLTGMSNDDFVSCLELFGQDPHFQSFELFQLMERVKQIYRPVSAMPPKVIEQLGQIATQFTEKDLTRLDLSDLGAVTALGKIAEWSRKKLTILFTTFLRVNRRSINELDSVSLVALGHLICGIKQADISAIDPMQFSMAVLWTGRLSLSCDEQQLAALAKLVTRSLTFGDVSHWRSEEFTEIGSVAAGLPDIVLSALVKEQIEGLTPVAVATISPKKFSVVFSPTQIRMFNYQQAVAVTPAQRQELGDFQKKALDMVLTSWHKTAIDIRGRSSGEVISGRVIGILFCVVCTVLYSSREAYL</sequence>
<feature type="non-terminal residue" evidence="4">
    <location>
        <position position="1"/>
    </location>
</feature>
<dbReference type="OrthoDB" id="8195838at2759"/>
<evidence type="ECO:0000256" key="1">
    <source>
        <dbReference type="ARBA" id="ARBA00022729"/>
    </source>
</evidence>
<keyword evidence="2" id="KW-0325">Glycoprotein</keyword>
<evidence type="ECO:0000256" key="2">
    <source>
        <dbReference type="ARBA" id="ARBA00023180"/>
    </source>
</evidence>
<dbReference type="Proteomes" id="UP000287033">
    <property type="component" value="Unassembled WGS sequence"/>
</dbReference>
<evidence type="ECO:0000313" key="4">
    <source>
        <dbReference type="EMBL" id="GCC18087.1"/>
    </source>
</evidence>
<dbReference type="InterPro" id="IPR026664">
    <property type="entry name" value="Stereocilin-rel"/>
</dbReference>
<evidence type="ECO:0000313" key="5">
    <source>
        <dbReference type="Proteomes" id="UP000287033"/>
    </source>
</evidence>
<dbReference type="OMA" id="LCSDNER"/>
<dbReference type="PANTHER" id="PTHR23412:SF19">
    <property type="entry name" value="STEREOCILIN 1"/>
    <property type="match status" value="1"/>
</dbReference>
<name>A0A401RIZ3_CHIPU</name>
<comment type="caution">
    <text evidence="4">The sequence shown here is derived from an EMBL/GenBank/DDBJ whole genome shotgun (WGS) entry which is preliminary data.</text>
</comment>
<feature type="domain" description="Stereocilin LRR" evidence="3">
    <location>
        <begin position="647"/>
        <end position="1035"/>
    </location>
</feature>
<gene>
    <name evidence="4" type="ORF">chiPu_0017793</name>
</gene>
<keyword evidence="1" id="KW-0732">Signal</keyword>
<accession>A0A401RIZ3</accession>
<dbReference type="PANTHER" id="PTHR23412">
    <property type="entry name" value="STEREOCILIN RELATED"/>
    <property type="match status" value="1"/>
</dbReference>
<dbReference type="GO" id="GO:0009986">
    <property type="term" value="C:cell surface"/>
    <property type="evidence" value="ECO:0007669"/>
    <property type="project" value="TreeGrafter"/>
</dbReference>
<dbReference type="STRING" id="137246.A0A401RIZ3"/>
<dbReference type="EMBL" id="BEZZ01001376">
    <property type="protein sequence ID" value="GCC18087.1"/>
    <property type="molecule type" value="Genomic_DNA"/>
</dbReference>
<keyword evidence="5" id="KW-1185">Reference proteome</keyword>
<proteinExistence type="predicted"/>
<reference evidence="4 5" key="1">
    <citation type="journal article" date="2018" name="Nat. Ecol. Evol.">
        <title>Shark genomes provide insights into elasmobranch evolution and the origin of vertebrates.</title>
        <authorList>
            <person name="Hara Y"/>
            <person name="Yamaguchi K"/>
            <person name="Onimaru K"/>
            <person name="Kadota M"/>
            <person name="Koyanagi M"/>
            <person name="Keeley SD"/>
            <person name="Tatsumi K"/>
            <person name="Tanaka K"/>
            <person name="Motone F"/>
            <person name="Kageyama Y"/>
            <person name="Nozu R"/>
            <person name="Adachi N"/>
            <person name="Nishimura O"/>
            <person name="Nakagawa R"/>
            <person name="Tanegashima C"/>
            <person name="Kiyatake I"/>
            <person name="Matsumoto R"/>
            <person name="Murakumo K"/>
            <person name="Nishida K"/>
            <person name="Terakita A"/>
            <person name="Kuratani S"/>
            <person name="Sato K"/>
            <person name="Hyodo S Kuraku.S."/>
        </authorList>
    </citation>
    <scope>NUCLEOTIDE SEQUENCE [LARGE SCALE GENOMIC DNA]</scope>
</reference>